<sequence length="86" mass="9917">MAFLDWSCQDVAKWIKSLGYPHYTACFTENLITGKKLIYVNCRYLPRLGITDFEDMKTLLLLLTSANLSYRYLKINGNHGHLCPCP</sequence>
<protein>
    <recommendedName>
        <fullName evidence="1">SAM domain-containing protein</fullName>
    </recommendedName>
</protein>
<evidence type="ECO:0000313" key="2">
    <source>
        <dbReference type="EMBL" id="KAL0967702.1"/>
    </source>
</evidence>
<evidence type="ECO:0000313" key="3">
    <source>
        <dbReference type="Proteomes" id="UP001557470"/>
    </source>
</evidence>
<feature type="domain" description="SAM" evidence="1">
    <location>
        <begin position="6"/>
        <end position="60"/>
    </location>
</feature>
<dbReference type="PANTHER" id="PTHR46829:SF1">
    <property type="entry name" value="STERILE ALPHA MOTIF DOMAIN-CONTAINING PROTEIN 15"/>
    <property type="match status" value="1"/>
</dbReference>
<reference evidence="2 3" key="1">
    <citation type="submission" date="2024-06" db="EMBL/GenBank/DDBJ databases">
        <authorList>
            <person name="Pan Q."/>
            <person name="Wen M."/>
            <person name="Jouanno E."/>
            <person name="Zahm M."/>
            <person name="Klopp C."/>
            <person name="Cabau C."/>
            <person name="Louis A."/>
            <person name="Berthelot C."/>
            <person name="Parey E."/>
            <person name="Roest Crollius H."/>
            <person name="Montfort J."/>
            <person name="Robinson-Rechavi M."/>
            <person name="Bouchez O."/>
            <person name="Lampietro C."/>
            <person name="Lopez Roques C."/>
            <person name="Donnadieu C."/>
            <person name="Postlethwait J."/>
            <person name="Bobe J."/>
            <person name="Verreycken H."/>
            <person name="Guiguen Y."/>
        </authorList>
    </citation>
    <scope>NUCLEOTIDE SEQUENCE [LARGE SCALE GENOMIC DNA]</scope>
    <source>
        <strain evidence="2">Up_M1</strain>
        <tissue evidence="2">Testis</tissue>
    </source>
</reference>
<dbReference type="PANTHER" id="PTHR46829">
    <property type="entry name" value="STERILE ALPHA MOTIF DOMAIN-CONTAINING PROTEIN 15"/>
    <property type="match status" value="1"/>
</dbReference>
<proteinExistence type="predicted"/>
<dbReference type="PROSITE" id="PS50105">
    <property type="entry name" value="SAM_DOMAIN"/>
    <property type="match status" value="1"/>
</dbReference>
<dbReference type="Proteomes" id="UP001557470">
    <property type="component" value="Unassembled WGS sequence"/>
</dbReference>
<accession>A0ABD0WVJ5</accession>
<gene>
    <name evidence="2" type="ORF">UPYG_G00255760</name>
</gene>
<organism evidence="2 3">
    <name type="scientific">Umbra pygmaea</name>
    <name type="common">Eastern mudminnow</name>
    <dbReference type="NCBI Taxonomy" id="75934"/>
    <lineage>
        <taxon>Eukaryota</taxon>
        <taxon>Metazoa</taxon>
        <taxon>Chordata</taxon>
        <taxon>Craniata</taxon>
        <taxon>Vertebrata</taxon>
        <taxon>Euteleostomi</taxon>
        <taxon>Actinopterygii</taxon>
        <taxon>Neopterygii</taxon>
        <taxon>Teleostei</taxon>
        <taxon>Protacanthopterygii</taxon>
        <taxon>Esociformes</taxon>
        <taxon>Umbridae</taxon>
        <taxon>Umbra</taxon>
    </lineage>
</organism>
<name>A0ABD0WVJ5_UMBPY</name>
<dbReference type="AlphaFoldDB" id="A0ABD0WVJ5"/>
<comment type="caution">
    <text evidence="2">The sequence shown here is derived from an EMBL/GenBank/DDBJ whole genome shotgun (WGS) entry which is preliminary data.</text>
</comment>
<dbReference type="Gene3D" id="1.10.150.50">
    <property type="entry name" value="Transcription Factor, Ets-1"/>
    <property type="match status" value="1"/>
</dbReference>
<dbReference type="InterPro" id="IPR013761">
    <property type="entry name" value="SAM/pointed_sf"/>
</dbReference>
<dbReference type="EMBL" id="JAGEUA010000008">
    <property type="protein sequence ID" value="KAL0967702.1"/>
    <property type="molecule type" value="Genomic_DNA"/>
</dbReference>
<dbReference type="SMART" id="SM00454">
    <property type="entry name" value="SAM"/>
    <property type="match status" value="1"/>
</dbReference>
<dbReference type="SUPFAM" id="SSF47769">
    <property type="entry name" value="SAM/Pointed domain"/>
    <property type="match status" value="1"/>
</dbReference>
<evidence type="ECO:0000259" key="1">
    <source>
        <dbReference type="PROSITE" id="PS50105"/>
    </source>
</evidence>
<dbReference type="InterPro" id="IPR001660">
    <property type="entry name" value="SAM"/>
</dbReference>
<dbReference type="Pfam" id="PF07647">
    <property type="entry name" value="SAM_2"/>
    <property type="match status" value="1"/>
</dbReference>
<keyword evidence="3" id="KW-1185">Reference proteome</keyword>